<proteinExistence type="predicted"/>
<keyword evidence="3" id="KW-0812">Transmembrane</keyword>
<accession>A0ABW2Z4W8</accession>
<keyword evidence="3" id="KW-0472">Membrane</keyword>
<comment type="caution">
    <text evidence="6">The sequence shown here is derived from an EMBL/GenBank/DDBJ whole genome shotgun (WGS) entry which is preliminary data.</text>
</comment>
<evidence type="ECO:0000313" key="6">
    <source>
        <dbReference type="EMBL" id="MFD0761828.1"/>
    </source>
</evidence>
<gene>
    <name evidence="6" type="ORF">ACFQZW_07015</name>
</gene>
<dbReference type="InterPro" id="IPR016032">
    <property type="entry name" value="Sig_transdc_resp-reg_C-effctor"/>
</dbReference>
<feature type="chain" id="PRO_5046832926" evidence="4">
    <location>
        <begin position="26"/>
        <end position="288"/>
    </location>
</feature>
<evidence type="ECO:0000256" key="2">
    <source>
        <dbReference type="PROSITE-ProRule" id="PRU01091"/>
    </source>
</evidence>
<dbReference type="PROSITE" id="PS51755">
    <property type="entry name" value="OMPR_PHOB"/>
    <property type="match status" value="1"/>
</dbReference>
<evidence type="ECO:0000256" key="1">
    <source>
        <dbReference type="ARBA" id="ARBA00023125"/>
    </source>
</evidence>
<dbReference type="Pfam" id="PF00486">
    <property type="entry name" value="Trans_reg_C"/>
    <property type="match status" value="1"/>
</dbReference>
<feature type="transmembrane region" description="Helical" evidence="3">
    <location>
        <begin position="158"/>
        <end position="178"/>
    </location>
</feature>
<keyword evidence="4" id="KW-0732">Signal</keyword>
<feature type="domain" description="OmpR/PhoB-type" evidence="5">
    <location>
        <begin position="189"/>
        <end position="286"/>
    </location>
</feature>
<keyword evidence="1 2" id="KW-0238">DNA-binding</keyword>
<feature type="DNA-binding region" description="OmpR/PhoB-type" evidence="2">
    <location>
        <begin position="189"/>
        <end position="286"/>
    </location>
</feature>
<protein>
    <submittedName>
        <fullName evidence="6">Winged helix-turn-helix domain-containing protein</fullName>
    </submittedName>
</protein>
<evidence type="ECO:0000256" key="4">
    <source>
        <dbReference type="SAM" id="SignalP"/>
    </source>
</evidence>
<dbReference type="SMART" id="SM00862">
    <property type="entry name" value="Trans_reg_C"/>
    <property type="match status" value="1"/>
</dbReference>
<evidence type="ECO:0000313" key="7">
    <source>
        <dbReference type="Proteomes" id="UP001597032"/>
    </source>
</evidence>
<dbReference type="EMBL" id="JBHTIC010000006">
    <property type="protein sequence ID" value="MFD0761828.1"/>
    <property type="molecule type" value="Genomic_DNA"/>
</dbReference>
<dbReference type="Proteomes" id="UP001597032">
    <property type="component" value="Unassembled WGS sequence"/>
</dbReference>
<keyword evidence="3" id="KW-1133">Transmembrane helix</keyword>
<reference evidence="7" key="1">
    <citation type="journal article" date="2019" name="Int. J. Syst. Evol. Microbiol.">
        <title>The Global Catalogue of Microorganisms (GCM) 10K type strain sequencing project: providing services to taxonomists for standard genome sequencing and annotation.</title>
        <authorList>
            <consortium name="The Broad Institute Genomics Platform"/>
            <consortium name="The Broad Institute Genome Sequencing Center for Infectious Disease"/>
            <person name="Wu L."/>
            <person name="Ma J."/>
        </authorList>
    </citation>
    <scope>NUCLEOTIDE SEQUENCE [LARGE SCALE GENOMIC DNA]</scope>
    <source>
        <strain evidence="7">CCUG 60022</strain>
    </source>
</reference>
<dbReference type="CDD" id="cd00383">
    <property type="entry name" value="trans_reg_C"/>
    <property type="match status" value="1"/>
</dbReference>
<evidence type="ECO:0000256" key="3">
    <source>
        <dbReference type="SAM" id="Phobius"/>
    </source>
</evidence>
<dbReference type="RefSeq" id="WP_386781999.1">
    <property type="nucleotide sequence ID" value="NZ_JBHTIC010000006.1"/>
</dbReference>
<dbReference type="SUPFAM" id="SSF46894">
    <property type="entry name" value="C-terminal effector domain of the bipartite response regulators"/>
    <property type="match status" value="1"/>
</dbReference>
<dbReference type="InterPro" id="IPR001867">
    <property type="entry name" value="OmpR/PhoB-type_DNA-bd"/>
</dbReference>
<sequence length="288" mass="33657">MMFHKLYKLSLFLFVIGCFAFQVDAKTTNNQELQVSLRAIGHEFLLQLNDSTSRVLPIKKINGRYAVQFERKFSFEPNLLFSTVFNVIEKYNISETFIVEVEQCITQEVIYSFKTSIRKDGNIIPCKQRVLPNDCYIFYFTVIENTNEEIVKNNATSLYNFTYIFIFLAITLSTITYYKKRRTHLTLKSSVILIGKYRFNQKKMLLSIQGQSVELSNKEASLLFLLYSNENKTLEREYILNEVWGDEGSYIGRTLDVYISKLRKKLELDSSLKIINVRGIGYRFVING</sequence>
<evidence type="ECO:0000259" key="5">
    <source>
        <dbReference type="PROSITE" id="PS51755"/>
    </source>
</evidence>
<name>A0ABW2Z4W8_9FLAO</name>
<dbReference type="Gene3D" id="1.10.10.10">
    <property type="entry name" value="Winged helix-like DNA-binding domain superfamily/Winged helix DNA-binding domain"/>
    <property type="match status" value="1"/>
</dbReference>
<dbReference type="InterPro" id="IPR036388">
    <property type="entry name" value="WH-like_DNA-bd_sf"/>
</dbReference>
<organism evidence="6 7">
    <name type="scientific">Lutibacter aestuarii</name>
    <dbReference type="NCBI Taxonomy" id="861111"/>
    <lineage>
        <taxon>Bacteria</taxon>
        <taxon>Pseudomonadati</taxon>
        <taxon>Bacteroidota</taxon>
        <taxon>Flavobacteriia</taxon>
        <taxon>Flavobacteriales</taxon>
        <taxon>Flavobacteriaceae</taxon>
        <taxon>Lutibacter</taxon>
    </lineage>
</organism>
<feature type="signal peptide" evidence="4">
    <location>
        <begin position="1"/>
        <end position="25"/>
    </location>
</feature>
<keyword evidence="7" id="KW-1185">Reference proteome</keyword>